<dbReference type="EMBL" id="NAOO01000027">
    <property type="protein sequence ID" value="RFB88155.1"/>
    <property type="molecule type" value="Genomic_DNA"/>
</dbReference>
<evidence type="ECO:0000313" key="1">
    <source>
        <dbReference type="EMBL" id="RFB88155.1"/>
    </source>
</evidence>
<comment type="caution">
    <text evidence="1">The sequence shown here is derived from an EMBL/GenBank/DDBJ whole genome shotgun (WGS) entry which is preliminary data.</text>
</comment>
<gene>
    <name evidence="1" type="ORF">B5K10_21790</name>
</gene>
<name>A0A3E1B907_RHILT</name>
<evidence type="ECO:0000313" key="2">
    <source>
        <dbReference type="Proteomes" id="UP000256748"/>
    </source>
</evidence>
<dbReference type="Proteomes" id="UP000256748">
    <property type="component" value="Unassembled WGS sequence"/>
</dbReference>
<dbReference type="AlphaFoldDB" id="A0A3E1B907"/>
<protein>
    <submittedName>
        <fullName evidence="1">Uncharacterized protein</fullName>
    </submittedName>
</protein>
<proteinExistence type="predicted"/>
<sequence>MVEYGDASFIFPLSDDVSLLVEDVLMPISRIQHENSGTMATWFDFEARADDGREMIGSLHTRQDRDDVEALVFAAMDQGKWLEIRGRQSVTQVPGTSRFWVMGELRICSGLTQPLRVCSSATFRTLN</sequence>
<accession>A0A3E1B907</accession>
<organism evidence="1 2">
    <name type="scientific">Rhizobium leguminosarum bv. trifolii</name>
    <dbReference type="NCBI Taxonomy" id="386"/>
    <lineage>
        <taxon>Bacteria</taxon>
        <taxon>Pseudomonadati</taxon>
        <taxon>Pseudomonadota</taxon>
        <taxon>Alphaproteobacteria</taxon>
        <taxon>Hyphomicrobiales</taxon>
        <taxon>Rhizobiaceae</taxon>
        <taxon>Rhizobium/Agrobacterium group</taxon>
        <taxon>Rhizobium</taxon>
    </lineage>
</organism>
<dbReference type="RefSeq" id="WP_116275030.1">
    <property type="nucleotide sequence ID" value="NZ_KZ859523.1"/>
</dbReference>
<reference evidence="1 2" key="1">
    <citation type="submission" date="2017-03" db="EMBL/GenBank/DDBJ databases">
        <title>Genome analysis of Rhizobial strains effectives or ineffectives for nitrogen fixation isolated from bean seeds.</title>
        <authorList>
            <person name="Peralta H."/>
            <person name="Aguilar-Vera A."/>
            <person name="Mora Y."/>
            <person name="Vargas-Lagunas C."/>
            <person name="Girard L."/>
            <person name="Mora J."/>
        </authorList>
    </citation>
    <scope>NUCLEOTIDE SEQUENCE [LARGE SCALE GENOMIC DNA]</scope>
    <source>
        <strain evidence="1 2">CCGM5</strain>
    </source>
</reference>